<proteinExistence type="predicted"/>
<name>A0AAU7U4Z5_9DEIO</name>
<reference evidence="1" key="1">
    <citation type="submission" date="2024-06" db="EMBL/GenBank/DDBJ databases">
        <title>Draft Genome Sequence of Deinococcus sonorensis Type Strain KR-87, a Biofilm Producing Representative of the Genus Deinococcus.</title>
        <authorList>
            <person name="Boren L.S."/>
            <person name="Grosso R.A."/>
            <person name="Hugenberg-Cox A.N."/>
            <person name="Hill J.T.E."/>
            <person name="Albert C.M."/>
            <person name="Tuohy J.M."/>
        </authorList>
    </citation>
    <scope>NUCLEOTIDE SEQUENCE</scope>
    <source>
        <strain evidence="1">KR-87</strain>
        <plasmid evidence="1">pDson04</plasmid>
    </source>
</reference>
<gene>
    <name evidence="1" type="ORF">ABOD76_01000</name>
</gene>
<evidence type="ECO:0008006" key="2">
    <source>
        <dbReference type="Google" id="ProtNLM"/>
    </source>
</evidence>
<dbReference type="RefSeq" id="WP_350240747.1">
    <property type="nucleotide sequence ID" value="NZ_CP158296.1"/>
</dbReference>
<accession>A0AAU7U4Z5</accession>
<dbReference type="KEGG" id="dsc:ABOD76_01000"/>
<geneLocation type="plasmid" evidence="1">
    <name>pDson04</name>
</geneLocation>
<organism evidence="1">
    <name type="scientific">Deinococcus sonorensis KR-87</name>
    <dbReference type="NCBI Taxonomy" id="694439"/>
    <lineage>
        <taxon>Bacteria</taxon>
        <taxon>Thermotogati</taxon>
        <taxon>Deinococcota</taxon>
        <taxon>Deinococci</taxon>
        <taxon>Deinococcales</taxon>
        <taxon>Deinococcaceae</taxon>
        <taxon>Deinococcus</taxon>
    </lineage>
</organism>
<dbReference type="SUPFAM" id="SSF54637">
    <property type="entry name" value="Thioesterase/thiol ester dehydrase-isomerase"/>
    <property type="match status" value="1"/>
</dbReference>
<protein>
    <recommendedName>
        <fullName evidence="2">Dehydrogenase (DH) domain-containing protein</fullName>
    </recommendedName>
</protein>
<evidence type="ECO:0000313" key="1">
    <source>
        <dbReference type="EMBL" id="XBV83334.1"/>
    </source>
</evidence>
<dbReference type="InterPro" id="IPR029069">
    <property type="entry name" value="HotDog_dom_sf"/>
</dbReference>
<dbReference type="EMBL" id="CP158296">
    <property type="protein sequence ID" value="XBV83334.1"/>
    <property type="molecule type" value="Genomic_DNA"/>
</dbReference>
<sequence>MLDHSRLSFLTHSDHIDRAALLQRICVRPPYFALNNLHYSRGQFTATAVAEHPATSEVGPMQACEISRHAAICGLSAVAMNFGDDDRRYYLAQDATYQGYANSAPYGSDVSFEARITDQNKRQATAEIIVTAGGQDLALLSVTYTILNEASFKRLFRSKHSPFFTNFRQTEMPYLPSGEFVQTGRTCTVSVPRVPEEACAGHFEFYPALPVAMLMGQLGTIAGRMYARPYRVEAATMTASDFCWAGESAQFEVTALAENGSYACAALASGTVVSDMRLRLAAGVSDPLGQAADLDLQVATA</sequence>
<dbReference type="AlphaFoldDB" id="A0AAU7U4Z5"/>
<keyword evidence="1" id="KW-0614">Plasmid</keyword>